<dbReference type="EMBL" id="DRMS01000032">
    <property type="protein sequence ID" value="HFC91339.1"/>
    <property type="molecule type" value="Genomic_DNA"/>
</dbReference>
<dbReference type="SMART" id="SM00710">
    <property type="entry name" value="PbH1"/>
    <property type="match status" value="7"/>
</dbReference>
<dbReference type="InterPro" id="IPR006626">
    <property type="entry name" value="PbH1"/>
</dbReference>
<accession>A0A7V2WU22</accession>
<gene>
    <name evidence="2" type="ORF">ENJ51_00855</name>
</gene>
<dbReference type="InterPro" id="IPR011050">
    <property type="entry name" value="Pectin_lyase_fold/virulence"/>
</dbReference>
<dbReference type="Pfam" id="PF13229">
    <property type="entry name" value="Beta_helix"/>
    <property type="match status" value="1"/>
</dbReference>
<feature type="domain" description="Right handed beta helix" evidence="1">
    <location>
        <begin position="71"/>
        <end position="235"/>
    </location>
</feature>
<reference evidence="2" key="1">
    <citation type="journal article" date="2020" name="mSystems">
        <title>Genome- and Community-Level Interaction Insights into Carbon Utilization and Element Cycling Functions of Hydrothermarchaeota in Hydrothermal Sediment.</title>
        <authorList>
            <person name="Zhou Z."/>
            <person name="Liu Y."/>
            <person name="Xu W."/>
            <person name="Pan J."/>
            <person name="Luo Z.H."/>
            <person name="Li M."/>
        </authorList>
    </citation>
    <scope>NUCLEOTIDE SEQUENCE [LARGE SCALE GENOMIC DNA]</scope>
    <source>
        <strain evidence="2">HyVt-493</strain>
    </source>
</reference>
<evidence type="ECO:0000259" key="1">
    <source>
        <dbReference type="Pfam" id="PF13229"/>
    </source>
</evidence>
<dbReference type="InterPro" id="IPR012334">
    <property type="entry name" value="Pectin_lyas_fold"/>
</dbReference>
<dbReference type="PROSITE" id="PS51257">
    <property type="entry name" value="PROKAR_LIPOPROTEIN"/>
    <property type="match status" value="1"/>
</dbReference>
<dbReference type="Proteomes" id="UP000885750">
    <property type="component" value="Unassembled WGS sequence"/>
</dbReference>
<dbReference type="AlphaFoldDB" id="A0A7V2WU22"/>
<protein>
    <submittedName>
        <fullName evidence="2">Right-handed parallel beta-helix repeat-containing protein</fullName>
    </submittedName>
</protein>
<proteinExistence type="predicted"/>
<sequence length="447" mass="50580">MKIILILAPLLLLSACNQDQLDKTLGLSQPTRTPIQKSNPANCPQWDSGATIKVTESITIPKGCHYDKVTFTISKSNITFDCNGAELNGLGKTKMNEFYRRYKVAEVPRNTAFTISGSENNFLENVTVKNCHLRFYINGFNISFGLKQATHDDLKAGRNVEALENHLRTLSPKNIRIENNEIIKSHKAGIFVQRYITDLIVNNNTIDRAADMGIYLESGTQRITISNSTFSKNGDSTYDLEERKRKPRVRKREAIAVDSSAYNIFKNNKFINNAGGAIFMYKNCYERYKEAKQLPRYQGSNFNLIENNYFSDEVKGVWIASRQSRDLNNFKCGDPVIQTKDSEKYYEDFAKNNRVINNTFENTEKAVIVEDDKNTISNNRFILGKNTRKDIIIGTTGEVTNVHNVDGTIVRDNVFSAKQPAVWLRFNPTGSLFSGNKPPVSVVESSK</sequence>
<evidence type="ECO:0000313" key="2">
    <source>
        <dbReference type="EMBL" id="HFC91339.1"/>
    </source>
</evidence>
<dbReference type="SUPFAM" id="SSF51126">
    <property type="entry name" value="Pectin lyase-like"/>
    <property type="match status" value="1"/>
</dbReference>
<name>A0A7V2WU22_LEUMU</name>
<comment type="caution">
    <text evidence="2">The sequence shown here is derived from an EMBL/GenBank/DDBJ whole genome shotgun (WGS) entry which is preliminary data.</text>
</comment>
<organism evidence="2">
    <name type="scientific">Leucothrix mucor</name>
    <dbReference type="NCBI Taxonomy" id="45248"/>
    <lineage>
        <taxon>Bacteria</taxon>
        <taxon>Pseudomonadati</taxon>
        <taxon>Pseudomonadota</taxon>
        <taxon>Gammaproteobacteria</taxon>
        <taxon>Thiotrichales</taxon>
        <taxon>Thiotrichaceae</taxon>
        <taxon>Leucothrix</taxon>
    </lineage>
</organism>
<dbReference type="InterPro" id="IPR039448">
    <property type="entry name" value="Beta_helix"/>
</dbReference>
<dbReference type="Gene3D" id="2.160.20.10">
    <property type="entry name" value="Single-stranded right-handed beta-helix, Pectin lyase-like"/>
    <property type="match status" value="1"/>
</dbReference>